<accession>A0A413LPX4</accession>
<evidence type="ECO:0000313" key="3">
    <source>
        <dbReference type="EMBL" id="GKH00183.1"/>
    </source>
</evidence>
<dbReference type="InterPro" id="IPR058907">
    <property type="entry name" value="P29_N"/>
</dbReference>
<dbReference type="RefSeq" id="WP_006775775.1">
    <property type="nucleotide sequence ID" value="NZ_BQNJ01000001.1"/>
</dbReference>
<name>A0A413LPX4_9FIRM</name>
<feature type="domain" description="Broad-specificity ulvan lyase C-terminal" evidence="2">
    <location>
        <begin position="360"/>
        <end position="467"/>
    </location>
</feature>
<dbReference type="InterPro" id="IPR008928">
    <property type="entry name" value="6-hairpin_glycosidase_sf"/>
</dbReference>
<gene>
    <name evidence="3" type="ORF">CE91St55_21640</name>
</gene>
<sequence length="644" mass="73531">MNVENEYLELLKSWCDGLIRLQFQKEDNPRLDGGIFCPSCMMIHGRCHDAIYPMMYLADRLKEKKYLEAAKLLFQWSGNLLCDDGSYYNDAQNDWMGITVFSVIALTHALEFHASLLTAQEKEKWEARLNRTAEWVFQTITPQFDVNINYHAACAEAMALTGMYFHREKYLKRSDEMADFCMQYISKEGLFFGEGKPRDDVSPKGCRPVDIGYNVEESLASLLSYGTIRKNKIVRDKVKHMLWVHLEFMNPDGGWDNTMGTRNYKWSYWGSRTSDGCQLAYGLLGDEEPVFSDASYRNFKLYKRCTHDGLLYGGIDYYEHGELPCVHHTFCKAKALALLLDFGAVSVTPSELPSEHLDSVKYWPVIDTYRIARGGFIATVTAYDIEYRPGGHASGGTMTMLWHRSVGMMMASSTVEYTLIEPTNGQLSLKKNSHRPMTMRLETCGKPYLSSAYDFRAVFKHAALMSKRTIVNKSEDRVSAEADGNRSRDGETVVCLETFGHLTDRTQKRTVSGQEIEYRFRYQIEESRVMISAETGVCEETVRWVIPVVGKHEAGVERLKDSENGRETGVKSCSIITHGNDVDYGLKKIRYRIQGERGSVLLELDRKPAEINPIFFLNGGFEGWEVILSMEQGKESKFWISAEE</sequence>
<evidence type="ECO:0000313" key="4">
    <source>
        <dbReference type="Proteomes" id="UP001055091"/>
    </source>
</evidence>
<dbReference type="EMBL" id="BQNJ01000001">
    <property type="protein sequence ID" value="GKH00183.1"/>
    <property type="molecule type" value="Genomic_DNA"/>
</dbReference>
<organism evidence="3 4">
    <name type="scientific">Hungatella hathewayi</name>
    <dbReference type="NCBI Taxonomy" id="154046"/>
    <lineage>
        <taxon>Bacteria</taxon>
        <taxon>Bacillati</taxon>
        <taxon>Bacillota</taxon>
        <taxon>Clostridia</taxon>
        <taxon>Lachnospirales</taxon>
        <taxon>Lachnospiraceae</taxon>
        <taxon>Hungatella</taxon>
    </lineage>
</organism>
<feature type="domain" description="Broad-specificity ulvan lyase N-terminal" evidence="1">
    <location>
        <begin position="11"/>
        <end position="344"/>
    </location>
</feature>
<dbReference type="GO" id="GO:0005975">
    <property type="term" value="P:carbohydrate metabolic process"/>
    <property type="evidence" value="ECO:0007669"/>
    <property type="project" value="InterPro"/>
</dbReference>
<reference evidence="3" key="1">
    <citation type="submission" date="2022-01" db="EMBL/GenBank/DDBJ databases">
        <title>Novel bile acid biosynthetic pathways are enriched in the microbiome of centenarians.</title>
        <authorList>
            <person name="Sato Y."/>
            <person name="Atarashi K."/>
            <person name="Plichta R.D."/>
            <person name="Arai Y."/>
            <person name="Sasajima S."/>
            <person name="Kearney M.S."/>
            <person name="Suda W."/>
            <person name="Takeshita K."/>
            <person name="Sasaki T."/>
            <person name="Okamoto S."/>
            <person name="Skelly N.A."/>
            <person name="Okamura Y."/>
            <person name="Vlamakis H."/>
            <person name="Li Y."/>
            <person name="Tanoue T."/>
            <person name="Takei H."/>
            <person name="Nittono H."/>
            <person name="Narushima S."/>
            <person name="Irie J."/>
            <person name="Itoh H."/>
            <person name="Moriya K."/>
            <person name="Sugiura Y."/>
            <person name="Suematsu M."/>
            <person name="Moritoki N."/>
            <person name="Shibata S."/>
            <person name="Littman R.D."/>
            <person name="Fischbach A.M."/>
            <person name="Uwamino Y."/>
            <person name="Inoue T."/>
            <person name="Honda A."/>
            <person name="Hattori M."/>
            <person name="Murai T."/>
            <person name="Xavier J.R."/>
            <person name="Hirose N."/>
            <person name="Honda K."/>
        </authorList>
    </citation>
    <scope>NUCLEOTIDE SEQUENCE</scope>
    <source>
        <strain evidence="3">CE91-St55</strain>
    </source>
</reference>
<proteinExistence type="predicted"/>
<dbReference type="SUPFAM" id="SSF48208">
    <property type="entry name" value="Six-hairpin glycosidases"/>
    <property type="match status" value="1"/>
</dbReference>
<evidence type="ECO:0000259" key="2">
    <source>
        <dbReference type="Pfam" id="PF25841"/>
    </source>
</evidence>
<dbReference type="AlphaFoldDB" id="A0A413LPX4"/>
<dbReference type="InterPro" id="IPR058908">
    <property type="entry name" value="P29_C"/>
</dbReference>
<dbReference type="Pfam" id="PF25840">
    <property type="entry name" value="Ulvan_lyase_N"/>
    <property type="match status" value="1"/>
</dbReference>
<dbReference type="GeneID" id="93150980"/>
<dbReference type="Pfam" id="PF25841">
    <property type="entry name" value="Ulvan_lyase_C"/>
    <property type="match status" value="1"/>
</dbReference>
<comment type="caution">
    <text evidence="3">The sequence shown here is derived from an EMBL/GenBank/DDBJ whole genome shotgun (WGS) entry which is preliminary data.</text>
</comment>
<dbReference type="Proteomes" id="UP001055091">
    <property type="component" value="Unassembled WGS sequence"/>
</dbReference>
<protein>
    <submittedName>
        <fullName evidence="3">Uncharacterized protein</fullName>
    </submittedName>
</protein>
<evidence type="ECO:0000259" key="1">
    <source>
        <dbReference type="Pfam" id="PF25840"/>
    </source>
</evidence>